<keyword evidence="8" id="KW-1185">Reference proteome</keyword>
<keyword evidence="2 5" id="KW-0812">Transmembrane</keyword>
<dbReference type="InterPro" id="IPR032805">
    <property type="entry name" value="Wax_synthase_dom"/>
</dbReference>
<evidence type="ECO:0000313" key="7">
    <source>
        <dbReference type="EMBL" id="KAF6229431.1"/>
    </source>
</evidence>
<dbReference type="EMBL" id="JACCJB010000003">
    <property type="protein sequence ID" value="KAF6229431.1"/>
    <property type="molecule type" value="Genomic_DNA"/>
</dbReference>
<organism evidence="7 8">
    <name type="scientific">Letharia lupina</name>
    <dbReference type="NCBI Taxonomy" id="560253"/>
    <lineage>
        <taxon>Eukaryota</taxon>
        <taxon>Fungi</taxon>
        <taxon>Dikarya</taxon>
        <taxon>Ascomycota</taxon>
        <taxon>Pezizomycotina</taxon>
        <taxon>Lecanoromycetes</taxon>
        <taxon>OSLEUM clade</taxon>
        <taxon>Lecanoromycetidae</taxon>
        <taxon>Lecanorales</taxon>
        <taxon>Lecanorineae</taxon>
        <taxon>Parmeliaceae</taxon>
        <taxon>Letharia</taxon>
    </lineage>
</organism>
<feature type="transmembrane region" description="Helical" evidence="5">
    <location>
        <begin position="397"/>
        <end position="417"/>
    </location>
</feature>
<comment type="caution">
    <text evidence="7">The sequence shown here is derived from an EMBL/GenBank/DDBJ whole genome shotgun (WGS) entry which is preliminary data.</text>
</comment>
<dbReference type="GeneID" id="59335946"/>
<comment type="subcellular location">
    <subcellularLocation>
        <location evidence="1">Membrane</location>
        <topology evidence="1">Multi-pass membrane protein</topology>
    </subcellularLocation>
</comment>
<feature type="transmembrane region" description="Helical" evidence="5">
    <location>
        <begin position="25"/>
        <end position="45"/>
    </location>
</feature>
<feature type="domain" description="Wax synthase" evidence="6">
    <location>
        <begin position="271"/>
        <end position="339"/>
    </location>
</feature>
<protein>
    <recommendedName>
        <fullName evidence="6">Wax synthase domain-containing protein</fullName>
    </recommendedName>
</protein>
<evidence type="ECO:0000256" key="2">
    <source>
        <dbReference type="ARBA" id="ARBA00022692"/>
    </source>
</evidence>
<evidence type="ECO:0000256" key="5">
    <source>
        <dbReference type="SAM" id="Phobius"/>
    </source>
</evidence>
<name>A0A8H6FJ21_9LECA</name>
<keyword evidence="3 5" id="KW-1133">Transmembrane helix</keyword>
<feature type="transmembrane region" description="Helical" evidence="5">
    <location>
        <begin position="362"/>
        <end position="385"/>
    </location>
</feature>
<dbReference type="Proteomes" id="UP000593566">
    <property type="component" value="Unassembled WGS sequence"/>
</dbReference>
<evidence type="ECO:0000259" key="6">
    <source>
        <dbReference type="Pfam" id="PF13813"/>
    </source>
</evidence>
<evidence type="ECO:0000256" key="3">
    <source>
        <dbReference type="ARBA" id="ARBA00022989"/>
    </source>
</evidence>
<reference evidence="7 8" key="1">
    <citation type="journal article" date="2020" name="Genomics">
        <title>Complete, high-quality genomes from long-read metagenomic sequencing of two wolf lichen thalli reveals enigmatic genome architecture.</title>
        <authorList>
            <person name="McKenzie S.K."/>
            <person name="Walston R.F."/>
            <person name="Allen J.L."/>
        </authorList>
    </citation>
    <scope>NUCLEOTIDE SEQUENCE [LARGE SCALE GENOMIC DNA]</scope>
    <source>
        <strain evidence="7">WasteWater1</strain>
    </source>
</reference>
<dbReference type="AlphaFoldDB" id="A0A8H6FJ21"/>
<dbReference type="Pfam" id="PF13813">
    <property type="entry name" value="MBOAT_2"/>
    <property type="match status" value="1"/>
</dbReference>
<proteinExistence type="predicted"/>
<accession>A0A8H6FJ21</accession>
<dbReference type="GO" id="GO:0016020">
    <property type="term" value="C:membrane"/>
    <property type="evidence" value="ECO:0007669"/>
    <property type="project" value="UniProtKB-SubCell"/>
</dbReference>
<keyword evidence="4 5" id="KW-0472">Membrane</keyword>
<feature type="transmembrane region" description="Helical" evidence="5">
    <location>
        <begin position="323"/>
        <end position="342"/>
    </location>
</feature>
<evidence type="ECO:0000256" key="4">
    <source>
        <dbReference type="ARBA" id="ARBA00023136"/>
    </source>
</evidence>
<feature type="transmembrane region" description="Helical" evidence="5">
    <location>
        <begin position="73"/>
        <end position="88"/>
    </location>
</feature>
<evidence type="ECO:0000313" key="8">
    <source>
        <dbReference type="Proteomes" id="UP000593566"/>
    </source>
</evidence>
<evidence type="ECO:0000256" key="1">
    <source>
        <dbReference type="ARBA" id="ARBA00004141"/>
    </source>
</evidence>
<gene>
    <name evidence="7" type="ORF">HO133_007547</name>
</gene>
<dbReference type="RefSeq" id="XP_037157073.1">
    <property type="nucleotide sequence ID" value="XM_037298438.1"/>
</dbReference>
<sequence>MKSLAEVAEFYEHLTHHIVPGPNSYSYFVPFLLLPLALLTPPSVLSRSQLAFLFLPAIFACQIHSWYAAGIDVISVDLALWSFVLLVCRDPRKTHRRIWISTPSDSGENRPSDTVEDIVVEEAYPEKLAKRIPWVFTLLVSLRLTGWKIGDPSHDKTQPPARLSRSAFLRHAVKTVVQSYLILDAAAFYAWTDPYFTTSGMEVGQPFPPPNAQMATWLVTLRLLPPRFLRSCVLAGQIYAMVTGMFYVPLIPMVGLNAVGILPYEWSPHTWPLPFGRFSAIPERGLRGLWGDWWHGVNRQFTAPPGRWLAQALGIPTKSITGFALLMISAFFFSGVMHMGLIPPEPETSLLSARWMRLHIAGFFWAQIPAFGLELAVSKLVARFIPQALDWSVTKALVIAWTAAWLCLTLPLLAVPFRELGYWHYYPVPVSLLQGLSGKGLWTWTW</sequence>